<dbReference type="Proteomes" id="UP001149860">
    <property type="component" value="Chromosome"/>
</dbReference>
<evidence type="ECO:0000313" key="2">
    <source>
        <dbReference type="Proteomes" id="UP001149860"/>
    </source>
</evidence>
<keyword evidence="2" id="KW-1185">Reference proteome</keyword>
<evidence type="ECO:0000313" key="1">
    <source>
        <dbReference type="EMBL" id="XFD40038.1"/>
    </source>
</evidence>
<organism evidence="1 2">
    <name type="scientific">Lentilactobacillus terminaliae</name>
    <dbReference type="NCBI Taxonomy" id="3003483"/>
    <lineage>
        <taxon>Bacteria</taxon>
        <taxon>Bacillati</taxon>
        <taxon>Bacillota</taxon>
        <taxon>Bacilli</taxon>
        <taxon>Lactobacillales</taxon>
        <taxon>Lactobacillaceae</taxon>
        <taxon>Lentilactobacillus</taxon>
    </lineage>
</organism>
<gene>
    <name evidence="1" type="ORF">O0236_001645</name>
</gene>
<proteinExistence type="predicted"/>
<protein>
    <submittedName>
        <fullName evidence="1">Uncharacterized protein</fullName>
    </submittedName>
</protein>
<sequence length="118" mass="13812">MAKKSRFALPQWIKNTLQVVILMGVLMAAYNFFGPTINPNGTYFAWWTFPYSILAALLIVGAWNFLKHRMNLLKLEIKREDEQRKREQQLRQQQAAASDAVESQKRRSRNSAKQQQSR</sequence>
<reference evidence="1" key="1">
    <citation type="submission" date="2024-08" db="EMBL/GenBank/DDBJ databases">
        <title>Lentilactobacillus sp. nov., isolated from tree bark.</title>
        <authorList>
            <person name="Phuengjayaem S."/>
            <person name="Tanasupawat S."/>
        </authorList>
    </citation>
    <scope>NUCLEOTIDE SEQUENCE</scope>
    <source>
        <strain evidence="1">SPB1-3</strain>
    </source>
</reference>
<accession>A0ACD5DFX0</accession>
<dbReference type="EMBL" id="CP168151">
    <property type="protein sequence ID" value="XFD40038.1"/>
    <property type="molecule type" value="Genomic_DNA"/>
</dbReference>
<name>A0ACD5DFX0_9LACO</name>